<organism evidence="1">
    <name type="scientific">Rhizophora mucronata</name>
    <name type="common">Asiatic mangrove</name>
    <dbReference type="NCBI Taxonomy" id="61149"/>
    <lineage>
        <taxon>Eukaryota</taxon>
        <taxon>Viridiplantae</taxon>
        <taxon>Streptophyta</taxon>
        <taxon>Embryophyta</taxon>
        <taxon>Tracheophyta</taxon>
        <taxon>Spermatophyta</taxon>
        <taxon>Magnoliopsida</taxon>
        <taxon>eudicotyledons</taxon>
        <taxon>Gunneridae</taxon>
        <taxon>Pentapetalae</taxon>
        <taxon>rosids</taxon>
        <taxon>fabids</taxon>
        <taxon>Malpighiales</taxon>
        <taxon>Rhizophoraceae</taxon>
        <taxon>Rhizophora</taxon>
    </lineage>
</organism>
<protein>
    <submittedName>
        <fullName evidence="1">Uncharacterized protein</fullName>
    </submittedName>
</protein>
<reference evidence="1" key="1">
    <citation type="submission" date="2018-02" db="EMBL/GenBank/DDBJ databases">
        <title>Rhizophora mucronata_Transcriptome.</title>
        <authorList>
            <person name="Meera S.P."/>
            <person name="Sreeshan A."/>
            <person name="Augustine A."/>
        </authorList>
    </citation>
    <scope>NUCLEOTIDE SEQUENCE</scope>
    <source>
        <tissue evidence="1">Leaf</tissue>
    </source>
</reference>
<dbReference type="EMBL" id="GGEC01048255">
    <property type="protein sequence ID" value="MBX28739.1"/>
    <property type="molecule type" value="Transcribed_RNA"/>
</dbReference>
<dbReference type="AlphaFoldDB" id="A0A2P2MER7"/>
<accession>A0A2P2MER7</accession>
<evidence type="ECO:0000313" key="1">
    <source>
        <dbReference type="EMBL" id="MBX28739.1"/>
    </source>
</evidence>
<proteinExistence type="predicted"/>
<sequence>MKGKINVKKKRKRKKKVLWTGTATKVGSMRLNVFASHSSCFFFLIV</sequence>
<name>A0A2P2MER7_RHIMU</name>